<sequence length="459" mass="51627">MRCILSLFSFNALAQPELEPGVQKSRRRIDPSCPDADLGELCDEDCFEKWIKCKDGCFSSSCERQCAGEWTDCYRACPCDELCPNGCQSCANPICSCKSPENDQYFKQCLKEARRRLDDCFESCTTNKTCYDGCYDVFEEEKSFCPCMENCPMGCSCDCGFECQPYVTVLCQGDRYLDLPNFSYLISADGSFKEKRHYESPLEYNGYLFASGHAIFKGEVYFFGSFLGQRKKISKLSGCKIINTGIELVYFFDAVDGSLATVSAGTESVILCRGFSADCESFDGERSQSISSTQITHKCSCMVELENAPMIIGSFYPSSNRVEILTSSGWQDTTPHPHSISDHTCLSVSNGVLTIGGLLYDYDEWTNTKNVYLFRNDQWTKVGVLLSNFPFASSIYLGDYFLVFGGYETRKVERAMWDGQNVTSSMIINEHEGSCYRPIIFESDPDSCAEGCDDFCYYQ</sequence>
<dbReference type="EMBL" id="OU015566">
    <property type="protein sequence ID" value="CAG5104585.1"/>
    <property type="molecule type" value="Genomic_DNA"/>
</dbReference>
<evidence type="ECO:0000313" key="2">
    <source>
        <dbReference type="Proteomes" id="UP001158576"/>
    </source>
</evidence>
<dbReference type="Proteomes" id="UP001158576">
    <property type="component" value="Chromosome 1"/>
</dbReference>
<dbReference type="Gene3D" id="2.120.10.80">
    <property type="entry name" value="Kelch-type beta propeller"/>
    <property type="match status" value="1"/>
</dbReference>
<protein>
    <submittedName>
        <fullName evidence="1">Oidioi.mRNA.OKI2018_I69.chr1.g1361.t1.cds</fullName>
    </submittedName>
</protein>
<gene>
    <name evidence="1" type="ORF">OKIOD_LOCUS10126</name>
</gene>
<evidence type="ECO:0000313" key="1">
    <source>
        <dbReference type="EMBL" id="CAG5104585.1"/>
    </source>
</evidence>
<dbReference type="SUPFAM" id="SSF117281">
    <property type="entry name" value="Kelch motif"/>
    <property type="match status" value="1"/>
</dbReference>
<organism evidence="1 2">
    <name type="scientific">Oikopleura dioica</name>
    <name type="common">Tunicate</name>
    <dbReference type="NCBI Taxonomy" id="34765"/>
    <lineage>
        <taxon>Eukaryota</taxon>
        <taxon>Metazoa</taxon>
        <taxon>Chordata</taxon>
        <taxon>Tunicata</taxon>
        <taxon>Appendicularia</taxon>
        <taxon>Copelata</taxon>
        <taxon>Oikopleuridae</taxon>
        <taxon>Oikopleura</taxon>
    </lineage>
</organism>
<accession>A0ABN7SMN8</accession>
<keyword evidence="2" id="KW-1185">Reference proteome</keyword>
<name>A0ABN7SMN8_OIKDI</name>
<reference evidence="1 2" key="1">
    <citation type="submission" date="2021-04" db="EMBL/GenBank/DDBJ databases">
        <authorList>
            <person name="Bliznina A."/>
        </authorList>
    </citation>
    <scope>NUCLEOTIDE SEQUENCE [LARGE SCALE GENOMIC DNA]</scope>
</reference>
<proteinExistence type="predicted"/>
<dbReference type="InterPro" id="IPR015915">
    <property type="entry name" value="Kelch-typ_b-propeller"/>
</dbReference>